<evidence type="ECO:0000313" key="3">
    <source>
        <dbReference type="Proteomes" id="UP000027982"/>
    </source>
</evidence>
<dbReference type="PANTHER" id="PTHR23074:SF83">
    <property type="entry name" value="VACUOLAR PROTEIN SORTING-ASSOCIATED PROTEIN 4A"/>
    <property type="match status" value="1"/>
</dbReference>
<keyword evidence="3" id="KW-1185">Reference proteome</keyword>
<dbReference type="PANTHER" id="PTHR23074">
    <property type="entry name" value="AAA DOMAIN-CONTAINING"/>
    <property type="match status" value="1"/>
</dbReference>
<dbReference type="Gene3D" id="3.40.50.300">
    <property type="entry name" value="P-loop containing nucleotide triphosphate hydrolases"/>
    <property type="match status" value="1"/>
</dbReference>
<feature type="domain" description="ATPase AAA-type core" evidence="1">
    <location>
        <begin position="3"/>
        <end position="89"/>
    </location>
</feature>
<dbReference type="SUPFAM" id="SSF52540">
    <property type="entry name" value="P-loop containing nucleoside triphosphate hydrolases"/>
    <property type="match status" value="1"/>
</dbReference>
<dbReference type="eggNOG" id="COG0464">
    <property type="taxonomic scope" value="Bacteria"/>
</dbReference>
<dbReference type="STRING" id="661478.OP10G_1107"/>
<evidence type="ECO:0000259" key="1">
    <source>
        <dbReference type="Pfam" id="PF00004"/>
    </source>
</evidence>
<evidence type="ECO:0000313" key="2">
    <source>
        <dbReference type="EMBL" id="AIE84475.1"/>
    </source>
</evidence>
<dbReference type="InterPro" id="IPR003959">
    <property type="entry name" value="ATPase_AAA_core"/>
</dbReference>
<dbReference type="KEGG" id="fgi:OP10G_1107"/>
<proteinExistence type="predicted"/>
<protein>
    <submittedName>
        <fullName evidence="2">ATPase AAA</fullName>
    </submittedName>
</protein>
<dbReference type="GO" id="GO:0005524">
    <property type="term" value="F:ATP binding"/>
    <property type="evidence" value="ECO:0007669"/>
    <property type="project" value="InterPro"/>
</dbReference>
<dbReference type="GO" id="GO:0016887">
    <property type="term" value="F:ATP hydrolysis activity"/>
    <property type="evidence" value="ECO:0007669"/>
    <property type="project" value="InterPro"/>
</dbReference>
<dbReference type="AlphaFoldDB" id="A0A068NNZ5"/>
<sequence length="179" mass="19986">MTKFMGETGARLRLMFEMIREREGVYLFDEFDALAAGRTRDNDVGEMRRVLTALLQFIEGDSSDSIIIASTNTPELLDHALFRRFDDILSYALPSDDERKRLIANTLGTFRGSRFGWKTAIDGSKGLSSAEVVEACRDALKEAVLGDLKNVSAIDLNRAMSERHHGHGGQRRSESTNSL</sequence>
<dbReference type="InterPro" id="IPR050304">
    <property type="entry name" value="MT-severing_AAA_ATPase"/>
</dbReference>
<name>A0A068NNZ5_FIMGI</name>
<dbReference type="HOGENOM" id="CLU_1501370_0_0_0"/>
<dbReference type="InterPro" id="IPR027417">
    <property type="entry name" value="P-loop_NTPase"/>
</dbReference>
<dbReference type="Proteomes" id="UP000027982">
    <property type="component" value="Chromosome"/>
</dbReference>
<organism evidence="2 3">
    <name type="scientific">Fimbriimonas ginsengisoli Gsoil 348</name>
    <dbReference type="NCBI Taxonomy" id="661478"/>
    <lineage>
        <taxon>Bacteria</taxon>
        <taxon>Bacillati</taxon>
        <taxon>Armatimonadota</taxon>
        <taxon>Fimbriimonadia</taxon>
        <taxon>Fimbriimonadales</taxon>
        <taxon>Fimbriimonadaceae</taxon>
        <taxon>Fimbriimonas</taxon>
    </lineage>
</organism>
<dbReference type="Pfam" id="PF00004">
    <property type="entry name" value="AAA"/>
    <property type="match status" value="1"/>
</dbReference>
<dbReference type="CDD" id="cd19481">
    <property type="entry name" value="RecA-like_protease"/>
    <property type="match status" value="1"/>
</dbReference>
<reference evidence="2 3" key="1">
    <citation type="journal article" date="2014" name="PLoS ONE">
        <title>The first complete genome sequence of the class fimbriimonadia in the phylum armatimonadetes.</title>
        <authorList>
            <person name="Hu Z.Y."/>
            <person name="Wang Y.Z."/>
            <person name="Im W.T."/>
            <person name="Wang S.Y."/>
            <person name="Zhao G.P."/>
            <person name="Zheng H.J."/>
            <person name="Quan Z.X."/>
        </authorList>
    </citation>
    <scope>NUCLEOTIDE SEQUENCE [LARGE SCALE GENOMIC DNA]</scope>
    <source>
        <strain evidence="2">Gsoil 348</strain>
    </source>
</reference>
<accession>A0A068NNZ5</accession>
<gene>
    <name evidence="2" type="ORF">OP10G_1107</name>
</gene>
<dbReference type="EMBL" id="CP007139">
    <property type="protein sequence ID" value="AIE84475.1"/>
    <property type="molecule type" value="Genomic_DNA"/>
</dbReference>